<dbReference type="PROSITE" id="PS51257">
    <property type="entry name" value="PROKAR_LIPOPROTEIN"/>
    <property type="match status" value="1"/>
</dbReference>
<keyword evidence="3" id="KW-0274">FAD</keyword>
<dbReference type="EMBL" id="JBFBVU010000025">
    <property type="protein sequence ID" value="MEV8468275.1"/>
    <property type="molecule type" value="Genomic_DNA"/>
</dbReference>
<dbReference type="Gene3D" id="3.50.50.60">
    <property type="entry name" value="FAD/NAD(P)-binding domain"/>
    <property type="match status" value="2"/>
</dbReference>
<dbReference type="Pfam" id="PF07992">
    <property type="entry name" value="Pyr_redox_2"/>
    <property type="match status" value="1"/>
</dbReference>
<evidence type="ECO:0000313" key="8">
    <source>
        <dbReference type="Proteomes" id="UP001553161"/>
    </source>
</evidence>
<evidence type="ECO:0000259" key="6">
    <source>
        <dbReference type="Pfam" id="PF14759"/>
    </source>
</evidence>
<gene>
    <name evidence="7" type="ORF">AB0T83_15980</name>
</gene>
<dbReference type="InterPro" id="IPR036188">
    <property type="entry name" value="FAD/NAD-bd_sf"/>
</dbReference>
<reference evidence="7 8" key="1">
    <citation type="submission" date="2024-07" db="EMBL/GenBank/DDBJ databases">
        <authorList>
            <person name="Kang M."/>
        </authorList>
    </citation>
    <scope>NUCLEOTIDE SEQUENCE [LARGE SCALE GENOMIC DNA]</scope>
    <source>
        <strain evidence="7 8">DFM31</strain>
    </source>
</reference>
<protein>
    <submittedName>
        <fullName evidence="7">FAD-dependent oxidoreductase</fullName>
    </submittedName>
</protein>
<dbReference type="Gene3D" id="3.30.390.30">
    <property type="match status" value="1"/>
</dbReference>
<dbReference type="RefSeq" id="WP_366194229.1">
    <property type="nucleotide sequence ID" value="NZ_JBFBVU010000025.1"/>
</dbReference>
<organism evidence="7 8">
    <name type="scientific">Meridianimarinicoccus marinus</name>
    <dbReference type="NCBI Taxonomy" id="3231483"/>
    <lineage>
        <taxon>Bacteria</taxon>
        <taxon>Pseudomonadati</taxon>
        <taxon>Pseudomonadota</taxon>
        <taxon>Alphaproteobacteria</taxon>
        <taxon>Rhodobacterales</taxon>
        <taxon>Paracoccaceae</taxon>
        <taxon>Meridianimarinicoccus</taxon>
    </lineage>
</organism>
<dbReference type="SUPFAM" id="SSF55424">
    <property type="entry name" value="FAD/NAD-linked reductases, dimerisation (C-terminal) domain"/>
    <property type="match status" value="1"/>
</dbReference>
<dbReference type="PRINTS" id="PR00368">
    <property type="entry name" value="FADPNR"/>
</dbReference>
<evidence type="ECO:0000259" key="5">
    <source>
        <dbReference type="Pfam" id="PF07992"/>
    </source>
</evidence>
<dbReference type="InterPro" id="IPR028202">
    <property type="entry name" value="Reductase_C"/>
</dbReference>
<comment type="caution">
    <text evidence="7">The sequence shown here is derived from an EMBL/GenBank/DDBJ whole genome shotgun (WGS) entry which is preliminary data.</text>
</comment>
<comment type="cofactor">
    <cofactor evidence="1">
        <name>FAD</name>
        <dbReference type="ChEBI" id="CHEBI:57692"/>
    </cofactor>
</comment>
<evidence type="ECO:0000256" key="1">
    <source>
        <dbReference type="ARBA" id="ARBA00001974"/>
    </source>
</evidence>
<dbReference type="InterPro" id="IPR050446">
    <property type="entry name" value="FAD-oxidoreductase/Apoptosis"/>
</dbReference>
<feature type="domain" description="Reductase C-terminal" evidence="6">
    <location>
        <begin position="299"/>
        <end position="357"/>
    </location>
</feature>
<name>A0ABV3L9N3_9RHOB</name>
<evidence type="ECO:0000256" key="2">
    <source>
        <dbReference type="ARBA" id="ARBA00022630"/>
    </source>
</evidence>
<keyword evidence="2" id="KW-0285">Flavoprotein</keyword>
<evidence type="ECO:0000256" key="3">
    <source>
        <dbReference type="ARBA" id="ARBA00022827"/>
    </source>
</evidence>
<evidence type="ECO:0000256" key="4">
    <source>
        <dbReference type="ARBA" id="ARBA00023002"/>
    </source>
</evidence>
<dbReference type="SUPFAM" id="SSF51905">
    <property type="entry name" value="FAD/NAD(P)-binding domain"/>
    <property type="match status" value="1"/>
</dbReference>
<dbReference type="InterPro" id="IPR016156">
    <property type="entry name" value="FAD/NAD-linked_Rdtase_dimer_sf"/>
</dbReference>
<feature type="domain" description="FAD/NAD(P)-binding" evidence="5">
    <location>
        <begin position="3"/>
        <end position="267"/>
    </location>
</feature>
<dbReference type="PANTHER" id="PTHR43557">
    <property type="entry name" value="APOPTOSIS-INDUCING FACTOR 1"/>
    <property type="match status" value="1"/>
</dbReference>
<keyword evidence="4" id="KW-0560">Oxidoreductase</keyword>
<sequence length="371" mass="37856">MRRVGIIGAGLAGMACARQLRDQGFDGEICVFNGEPDAPYEKPGLSKGRIGCDLPTAIPLPEVTMTGAALSVDAGARRIDSVSGPSAPFDAILLAPGRVPVLVPGLEGALTCRTRADVRALRARLTPKAQVVIVGAGLIGMELAAALAPEVAQVTVVEAGSRAMARVVPEAIAAVMVARLEAAGVALRFGETLDSLSDGQGGMRSGARLPADIVILAIGAAPDLRLARAAGLVTRREGIVVGPDMRASAAGILAAGDAACVEDRGQVLACQNYAAARAMGIAAAETMLGRPSRWKPDSWFWSDQGDVTLEGVGSPEGQAEVTTHPDGGLSVAVTQADRLVGQFAAGSRKALRSVRKARATLDAPLPEGAPA</sequence>
<dbReference type="Pfam" id="PF14759">
    <property type="entry name" value="Reductase_C"/>
    <property type="match status" value="1"/>
</dbReference>
<proteinExistence type="predicted"/>
<evidence type="ECO:0000313" key="7">
    <source>
        <dbReference type="EMBL" id="MEV8468275.1"/>
    </source>
</evidence>
<dbReference type="InterPro" id="IPR023753">
    <property type="entry name" value="FAD/NAD-binding_dom"/>
</dbReference>
<keyword evidence="8" id="KW-1185">Reference proteome</keyword>
<accession>A0ABV3L9N3</accession>
<dbReference type="PRINTS" id="PR00469">
    <property type="entry name" value="PNDRDTASEII"/>
</dbReference>
<dbReference type="Proteomes" id="UP001553161">
    <property type="component" value="Unassembled WGS sequence"/>
</dbReference>
<dbReference type="PANTHER" id="PTHR43557:SF2">
    <property type="entry name" value="RIESKE DOMAIN-CONTAINING PROTEIN-RELATED"/>
    <property type="match status" value="1"/>
</dbReference>